<dbReference type="EMBL" id="OGUS01000128">
    <property type="protein sequence ID" value="SPC16932.1"/>
    <property type="molecule type" value="Genomic_DNA"/>
</dbReference>
<dbReference type="Proteomes" id="UP000256862">
    <property type="component" value="Chromosome CO2235"/>
</dbReference>
<gene>
    <name evidence="1" type="ORF">CO2235_60149</name>
</gene>
<reference evidence="1" key="1">
    <citation type="submission" date="2018-01" db="EMBL/GenBank/DDBJ databases">
        <authorList>
            <person name="Clerissi C."/>
        </authorList>
    </citation>
    <scope>NUCLEOTIDE SEQUENCE</scope>
    <source>
        <strain evidence="1">Cupriavidus oxalaticus LMG 2235</strain>
    </source>
</reference>
<dbReference type="AlphaFoldDB" id="A0A375GAA8"/>
<evidence type="ECO:0000313" key="1">
    <source>
        <dbReference type="EMBL" id="SPC16932.1"/>
    </source>
</evidence>
<accession>A0A375GAA8</accession>
<organism evidence="1">
    <name type="scientific">Cupriavidus oxalaticus</name>
    <dbReference type="NCBI Taxonomy" id="96344"/>
    <lineage>
        <taxon>Bacteria</taxon>
        <taxon>Pseudomonadati</taxon>
        <taxon>Pseudomonadota</taxon>
        <taxon>Betaproteobacteria</taxon>
        <taxon>Burkholderiales</taxon>
        <taxon>Burkholderiaceae</taxon>
        <taxon>Cupriavidus</taxon>
    </lineage>
</organism>
<sequence>MEPRAGDVVRQRAQHFHVVARQAHLFFRFAQRRVDAVRVPLLLPAAGETDLPRMRAQVGIALGQQHGQAIATLHQRHQHGGIAQASAAVVDARFVGQLRRPGRRQLEAVPDEVDLQARLAQWRIAQVGVDDGKGFGIEGGTHNNCKYDRSAQFGAAAKSGCCQCANAANAKRAPSGCPS</sequence>
<proteinExistence type="predicted"/>
<name>A0A375GAA8_9BURK</name>
<protein>
    <submittedName>
        <fullName evidence="1">Uncharacterized protein</fullName>
    </submittedName>
</protein>
<comment type="caution">
    <text evidence="1">The sequence shown here is derived from an EMBL/GenBank/DDBJ whole genome shotgun (WGS) entry which is preliminary data.</text>
</comment>